<comment type="caution">
    <text evidence="1">The sequence shown here is derived from an EMBL/GenBank/DDBJ whole genome shotgun (WGS) entry which is preliminary data.</text>
</comment>
<name>A0A0B8PB97_9VIBR</name>
<organism evidence="1 2">
    <name type="scientific">Vibrio ishigakensis</name>
    <dbReference type="NCBI Taxonomy" id="1481914"/>
    <lineage>
        <taxon>Bacteria</taxon>
        <taxon>Pseudomonadati</taxon>
        <taxon>Pseudomonadota</taxon>
        <taxon>Gammaproteobacteria</taxon>
        <taxon>Vibrionales</taxon>
        <taxon>Vibrionaceae</taxon>
        <taxon>Vibrio</taxon>
    </lineage>
</organism>
<gene>
    <name evidence="1" type="ORF">JCM19232_2636</name>
</gene>
<evidence type="ECO:0000313" key="1">
    <source>
        <dbReference type="EMBL" id="GAM63656.1"/>
    </source>
</evidence>
<dbReference type="Proteomes" id="UP000031670">
    <property type="component" value="Unassembled WGS sequence"/>
</dbReference>
<reference evidence="1 2" key="2">
    <citation type="submission" date="2015-01" db="EMBL/GenBank/DDBJ databases">
        <authorList>
            <consortium name="NBRP consortium"/>
            <person name="Sawabe T."/>
            <person name="Meirelles P."/>
            <person name="Feng G."/>
            <person name="Sayaka M."/>
            <person name="Hattori M."/>
            <person name="Ohkuma M."/>
        </authorList>
    </citation>
    <scope>NUCLEOTIDE SEQUENCE [LARGE SCALE GENOMIC DNA]</scope>
    <source>
        <strain evidence="1 2">JCM19232</strain>
    </source>
</reference>
<evidence type="ECO:0000313" key="2">
    <source>
        <dbReference type="Proteomes" id="UP000031670"/>
    </source>
</evidence>
<dbReference type="AlphaFoldDB" id="A0A0B8PB97"/>
<accession>A0A0B8PB97</accession>
<dbReference type="EMBL" id="BBSA01000009">
    <property type="protein sequence ID" value="GAM63656.1"/>
    <property type="molecule type" value="Genomic_DNA"/>
</dbReference>
<proteinExistence type="predicted"/>
<sequence>MNAIEAILEDPTAIEAGLTMIEGRQLQRRTLTELMALRDKYDAIVRRENVGLTFGKIRLKGV</sequence>
<reference evidence="1 2" key="1">
    <citation type="submission" date="2015-01" db="EMBL/GenBank/DDBJ databases">
        <title>Vibrio sp. C5 JCM 19232 whole genome shotgun sequence.</title>
        <authorList>
            <person name="Sawabe T."/>
            <person name="Meirelles P."/>
            <person name="Feng G."/>
            <person name="Sayaka M."/>
            <person name="Hattori M."/>
            <person name="Ohkuma M."/>
        </authorList>
    </citation>
    <scope>NUCLEOTIDE SEQUENCE [LARGE SCALE GENOMIC DNA]</scope>
    <source>
        <strain evidence="1 2">JCM19232</strain>
    </source>
</reference>
<protein>
    <submittedName>
        <fullName evidence="1">Uncharacterized protein</fullName>
    </submittedName>
</protein>